<evidence type="ECO:0000256" key="1">
    <source>
        <dbReference type="SAM" id="MobiDB-lite"/>
    </source>
</evidence>
<gene>
    <name evidence="4" type="ORF">A1356_00915</name>
    <name evidence="3" type="ORF">A1507_11625</name>
</gene>
<evidence type="ECO:0000313" key="6">
    <source>
        <dbReference type="Proteomes" id="UP000077857"/>
    </source>
</evidence>
<dbReference type="KEGG" id="mko:MKLM6_4318"/>
<dbReference type="EMBL" id="LUUJ01000073">
    <property type="protein sequence ID" value="OAI16649.1"/>
    <property type="molecule type" value="Genomic_DNA"/>
</dbReference>
<name>A0A177NHG4_9GAMM</name>
<feature type="compositionally biased region" description="Basic and acidic residues" evidence="1">
    <location>
        <begin position="45"/>
        <end position="56"/>
    </location>
</feature>
<evidence type="ECO:0000256" key="2">
    <source>
        <dbReference type="SAM" id="SignalP"/>
    </source>
</evidence>
<evidence type="ECO:0008006" key="7">
    <source>
        <dbReference type="Google" id="ProtNLM"/>
    </source>
</evidence>
<evidence type="ECO:0000313" key="3">
    <source>
        <dbReference type="EMBL" id="OAI16649.1"/>
    </source>
</evidence>
<feature type="signal peptide" evidence="2">
    <location>
        <begin position="1"/>
        <end position="22"/>
    </location>
</feature>
<dbReference type="Proteomes" id="UP000077857">
    <property type="component" value="Unassembled WGS sequence"/>
</dbReference>
<protein>
    <recommendedName>
        <fullName evidence="7">Lipoprotein</fullName>
    </recommendedName>
</protein>
<comment type="caution">
    <text evidence="3">The sequence shown here is derived from an EMBL/GenBank/DDBJ whole genome shotgun (WGS) entry which is preliminary data.</text>
</comment>
<evidence type="ECO:0000313" key="4">
    <source>
        <dbReference type="EMBL" id="OAI25554.1"/>
    </source>
</evidence>
<dbReference type="AlphaFoldDB" id="A0A177NHG4"/>
<keyword evidence="5" id="KW-1185">Reference proteome</keyword>
<dbReference type="Proteomes" id="UP000077734">
    <property type="component" value="Unassembled WGS sequence"/>
</dbReference>
<organism evidence="3 6">
    <name type="scientific">Methylomonas koyamae</name>
    <dbReference type="NCBI Taxonomy" id="702114"/>
    <lineage>
        <taxon>Bacteria</taxon>
        <taxon>Pseudomonadati</taxon>
        <taxon>Pseudomonadota</taxon>
        <taxon>Gammaproteobacteria</taxon>
        <taxon>Methylococcales</taxon>
        <taxon>Methylococcaceae</taxon>
        <taxon>Methylomonas</taxon>
    </lineage>
</organism>
<proteinExistence type="predicted"/>
<reference evidence="3 6" key="1">
    <citation type="submission" date="2016-03" db="EMBL/GenBank/DDBJ databases">
        <authorList>
            <person name="Ploux O."/>
        </authorList>
    </citation>
    <scope>NUCLEOTIDE SEQUENCE [LARGE SCALE GENOMIC DNA]</scope>
    <source>
        <strain evidence="3 6">R-45378</strain>
    </source>
</reference>
<sequence length="152" mass="16823">MKNISLKRGLALALLPALLQLAACSDDKAEAPKTAAAGNLKKSVHRDDTGEASGSEKRLFEKEFSAKCVERELKNSTNKDVDEPRFKETCDCIAEHIKEDLSEIDAEKYIEDHEDTQTLSIKFDAAAYFCLQNKPQPKGPHLFGKPSTNTVN</sequence>
<feature type="chain" id="PRO_5015052473" description="Lipoprotein" evidence="2">
    <location>
        <begin position="23"/>
        <end position="152"/>
    </location>
</feature>
<accession>A0A177NHG4</accession>
<dbReference type="RefSeq" id="WP_064023295.1">
    <property type="nucleotide sequence ID" value="NZ_CP023669.1"/>
</dbReference>
<dbReference type="OrthoDB" id="5572531at2"/>
<reference evidence="4 5" key="2">
    <citation type="submission" date="2016-03" db="EMBL/GenBank/DDBJ databases">
        <authorList>
            <person name="Heylen K."/>
            <person name="De Vos P."/>
            <person name="Vekeman B."/>
        </authorList>
    </citation>
    <scope>NUCLEOTIDE SEQUENCE [LARGE SCALE GENOMIC DNA]</scope>
    <source>
        <strain evidence="4 5">R-49807</strain>
    </source>
</reference>
<evidence type="ECO:0000313" key="5">
    <source>
        <dbReference type="Proteomes" id="UP000077734"/>
    </source>
</evidence>
<dbReference type="EMBL" id="LUUL01000080">
    <property type="protein sequence ID" value="OAI25554.1"/>
    <property type="molecule type" value="Genomic_DNA"/>
</dbReference>
<keyword evidence="2" id="KW-0732">Signal</keyword>
<feature type="region of interest" description="Disordered" evidence="1">
    <location>
        <begin position="32"/>
        <end position="56"/>
    </location>
</feature>